<gene>
    <name evidence="1" type="ORF">POVWA1_011010</name>
</gene>
<dbReference type="EMBL" id="FLRD01000034">
    <property type="protein sequence ID" value="SBT32214.1"/>
    <property type="molecule type" value="Genomic_DNA"/>
</dbReference>
<reference evidence="2" key="1">
    <citation type="submission" date="2016-05" db="EMBL/GenBank/DDBJ databases">
        <authorList>
            <person name="Naeem Raeece"/>
        </authorList>
    </citation>
    <scope>NUCLEOTIDE SEQUENCE [LARGE SCALE GENOMIC DNA]</scope>
</reference>
<dbReference type="AlphaFoldDB" id="A0A1A8YKZ5"/>
<accession>A0A1A8YKZ5</accession>
<dbReference type="Proteomes" id="UP000078555">
    <property type="component" value="Unassembled WGS sequence"/>
</dbReference>
<name>A0A1A8YKZ5_PLAOA</name>
<evidence type="ECO:0000313" key="2">
    <source>
        <dbReference type="Proteomes" id="UP000078555"/>
    </source>
</evidence>
<keyword evidence="2" id="KW-1185">Reference proteome</keyword>
<organism evidence="1 2">
    <name type="scientific">Plasmodium ovale wallikeri</name>
    <dbReference type="NCBI Taxonomy" id="864142"/>
    <lineage>
        <taxon>Eukaryota</taxon>
        <taxon>Sar</taxon>
        <taxon>Alveolata</taxon>
        <taxon>Apicomplexa</taxon>
        <taxon>Aconoidasida</taxon>
        <taxon>Haemosporida</taxon>
        <taxon>Plasmodiidae</taxon>
        <taxon>Plasmodium</taxon>
        <taxon>Plasmodium (Plasmodium)</taxon>
    </lineage>
</organism>
<sequence>MDEKASTSLRSSALPHYRSTALPLHHFVAALPVCYSHMKVSVGRWGGAPFGKGKTLPHWCKKSIFAQCWKKETFSSERAQKVRRSILDFYKSDTDLVRRRKKHEMNIKNYVSEYIGGEYGKHKNAIEDLIISSEDKVILSIDMDGVKKYVEKKCEENIKLWYDHDYTTNMKERTELMHILSMCGIRLSPKMLHYYVLTLTLTLNKFLDIYKDDIIKYDGISKKEKHIRINSYYYNKEKVKAPIFLLYKCLSNVLYSLCENGMTNRDVLYLTIREDILRNYMDIHDIISKAPSFLNISLLFYFMNTWLFVESNRRMKTACFEHLNKYINSISNDEINISVGDMFYLAITIRLYFFSFSYNEVLSKINIHCKHFLSSILLLPHNAESGECIQNGKHKYFTDFMNMHEKLVEPQEVQLYPFNFSLVSLKNRTIHILESSTDYYANDPKILRAYNCWRWGTRHMSASVTSIRETSPSPTRENFKLLTLCSRDEYEDLFTDEKRDGILLKYVNKDYVYSFAEKDPLNVQNIMNS</sequence>
<protein>
    <submittedName>
        <fullName evidence="1">Uncharacterized protein</fullName>
    </submittedName>
</protein>
<evidence type="ECO:0000313" key="1">
    <source>
        <dbReference type="EMBL" id="SBT32214.1"/>
    </source>
</evidence>
<proteinExistence type="predicted"/>